<name>A0ABV3GTK4_MICGL</name>
<sequence>MRSSALVDSWKAVLSGRKWPWTAGQIIGVGFVGSLLGPGLYVVAIFVLGLGPIVLLFAAIFAMAVLYVVALMTPNGSPMTATPGGRLLWAGAVLILAMIGWIAGASALSKLGLSTTDPLWWSLLSAVPFALAAALCAGGWTSLVSLLLTTALILTGCS</sequence>
<comment type="caution">
    <text evidence="2">The sequence shown here is derived from an EMBL/GenBank/DDBJ whole genome shotgun (WGS) entry which is preliminary data.</text>
</comment>
<dbReference type="EMBL" id="JBFALK010000039">
    <property type="protein sequence ID" value="MEV0974965.1"/>
    <property type="molecule type" value="Genomic_DNA"/>
</dbReference>
<keyword evidence="1" id="KW-0472">Membrane</keyword>
<proteinExistence type="predicted"/>
<feature type="transmembrane region" description="Helical" evidence="1">
    <location>
        <begin position="53"/>
        <end position="75"/>
    </location>
</feature>
<feature type="transmembrane region" description="Helical" evidence="1">
    <location>
        <begin position="87"/>
        <end position="109"/>
    </location>
</feature>
<gene>
    <name evidence="2" type="ORF">AB0I59_40790</name>
</gene>
<evidence type="ECO:0000256" key="1">
    <source>
        <dbReference type="SAM" id="Phobius"/>
    </source>
</evidence>
<evidence type="ECO:0000313" key="3">
    <source>
        <dbReference type="Proteomes" id="UP001551675"/>
    </source>
</evidence>
<accession>A0ABV3GTK4</accession>
<feature type="transmembrane region" description="Helical" evidence="1">
    <location>
        <begin position="21"/>
        <end position="47"/>
    </location>
</feature>
<keyword evidence="1" id="KW-1133">Transmembrane helix</keyword>
<protein>
    <submittedName>
        <fullName evidence="2">Uncharacterized protein</fullName>
    </submittedName>
</protein>
<reference evidence="2 3" key="1">
    <citation type="submission" date="2024-06" db="EMBL/GenBank/DDBJ databases">
        <title>The Natural Products Discovery Center: Release of the First 8490 Sequenced Strains for Exploring Actinobacteria Biosynthetic Diversity.</title>
        <authorList>
            <person name="Kalkreuter E."/>
            <person name="Kautsar S.A."/>
            <person name="Yang D."/>
            <person name="Bader C.D."/>
            <person name="Teijaro C.N."/>
            <person name="Fluegel L."/>
            <person name="Davis C.M."/>
            <person name="Simpson J.R."/>
            <person name="Lauterbach L."/>
            <person name="Steele A.D."/>
            <person name="Gui C."/>
            <person name="Meng S."/>
            <person name="Li G."/>
            <person name="Viehrig K."/>
            <person name="Ye F."/>
            <person name="Su P."/>
            <person name="Kiefer A.F."/>
            <person name="Nichols A."/>
            <person name="Cepeda A.J."/>
            <person name="Yan W."/>
            <person name="Fan B."/>
            <person name="Jiang Y."/>
            <person name="Adhikari A."/>
            <person name="Zheng C.-J."/>
            <person name="Schuster L."/>
            <person name="Cowan T.M."/>
            <person name="Smanski M.J."/>
            <person name="Chevrette M.G."/>
            <person name="De Carvalho L.P.S."/>
            <person name="Shen B."/>
        </authorList>
    </citation>
    <scope>NUCLEOTIDE SEQUENCE [LARGE SCALE GENOMIC DNA]</scope>
    <source>
        <strain evidence="2 3">NPDC050100</strain>
    </source>
</reference>
<keyword evidence="3" id="KW-1185">Reference proteome</keyword>
<dbReference type="RefSeq" id="WP_358142161.1">
    <property type="nucleotide sequence ID" value="NZ_JBFALK010000039.1"/>
</dbReference>
<evidence type="ECO:0000313" key="2">
    <source>
        <dbReference type="EMBL" id="MEV0974965.1"/>
    </source>
</evidence>
<organism evidence="2 3">
    <name type="scientific">Microtetraspora glauca</name>
    <dbReference type="NCBI Taxonomy" id="1996"/>
    <lineage>
        <taxon>Bacteria</taxon>
        <taxon>Bacillati</taxon>
        <taxon>Actinomycetota</taxon>
        <taxon>Actinomycetes</taxon>
        <taxon>Streptosporangiales</taxon>
        <taxon>Streptosporangiaceae</taxon>
        <taxon>Microtetraspora</taxon>
    </lineage>
</organism>
<feature type="transmembrane region" description="Helical" evidence="1">
    <location>
        <begin position="129"/>
        <end position="154"/>
    </location>
</feature>
<dbReference type="Proteomes" id="UP001551675">
    <property type="component" value="Unassembled WGS sequence"/>
</dbReference>
<keyword evidence="1" id="KW-0812">Transmembrane</keyword>